<dbReference type="SUPFAM" id="SSF46934">
    <property type="entry name" value="UBA-like"/>
    <property type="match status" value="1"/>
</dbReference>
<dbReference type="AlphaFoldDB" id="B5RTU7"/>
<dbReference type="PROSITE" id="PS50115">
    <property type="entry name" value="ARFGAP"/>
    <property type="match status" value="1"/>
</dbReference>
<dbReference type="Pfam" id="PF01412">
    <property type="entry name" value="ArfGap"/>
    <property type="match status" value="1"/>
</dbReference>
<keyword evidence="6" id="KW-1185">Reference proteome</keyword>
<feature type="compositionally biased region" description="Low complexity" evidence="2">
    <location>
        <begin position="267"/>
        <end position="282"/>
    </location>
</feature>
<dbReference type="PANTHER" id="PTHR45705:SF9">
    <property type="entry name" value="PROTEIN GTS1"/>
    <property type="match status" value="1"/>
</dbReference>
<evidence type="ECO:0000313" key="5">
    <source>
        <dbReference type="EMBL" id="CAR65759.1"/>
    </source>
</evidence>
<evidence type="ECO:0000259" key="3">
    <source>
        <dbReference type="PROSITE" id="PS50030"/>
    </source>
</evidence>
<dbReference type="PRINTS" id="PR00405">
    <property type="entry name" value="REVINTRACTNG"/>
</dbReference>
<dbReference type="SUPFAM" id="SSF57863">
    <property type="entry name" value="ArfGap/RecO-like zinc finger"/>
    <property type="match status" value="1"/>
</dbReference>
<dbReference type="SMART" id="SM00105">
    <property type="entry name" value="ArfGap"/>
    <property type="match status" value="1"/>
</dbReference>
<evidence type="ECO:0000256" key="2">
    <source>
        <dbReference type="SAM" id="MobiDB-lite"/>
    </source>
</evidence>
<dbReference type="InterPro" id="IPR015940">
    <property type="entry name" value="UBA"/>
</dbReference>
<dbReference type="InParanoid" id="B5RTU7"/>
<keyword evidence="1" id="KW-0479">Metal-binding</keyword>
<dbReference type="EMBL" id="CR382137">
    <property type="protein sequence ID" value="CAR65759.1"/>
    <property type="molecule type" value="Genomic_DNA"/>
</dbReference>
<dbReference type="HOGENOM" id="CLU_031494_1_0_1"/>
<dbReference type="PANTHER" id="PTHR45705">
    <property type="entry name" value="FI20236P1"/>
    <property type="match status" value="1"/>
</dbReference>
<dbReference type="OrthoDB" id="10266696at2759"/>
<feature type="region of interest" description="Disordered" evidence="2">
    <location>
        <begin position="138"/>
        <end position="174"/>
    </location>
</feature>
<dbReference type="InterPro" id="IPR051718">
    <property type="entry name" value="ARF_GTPase-activating"/>
</dbReference>
<dbReference type="InterPro" id="IPR001164">
    <property type="entry name" value="ArfGAP_dom"/>
</dbReference>
<organism evidence="5 6">
    <name type="scientific">Debaryomyces hansenii (strain ATCC 36239 / CBS 767 / BCRC 21394 / JCM 1990 / NBRC 0083 / IGC 2968)</name>
    <name type="common">Yeast</name>
    <name type="synonym">Torulaspora hansenii</name>
    <dbReference type="NCBI Taxonomy" id="284592"/>
    <lineage>
        <taxon>Eukaryota</taxon>
        <taxon>Fungi</taxon>
        <taxon>Dikarya</taxon>
        <taxon>Ascomycota</taxon>
        <taxon>Saccharomycotina</taxon>
        <taxon>Pichiomycetes</taxon>
        <taxon>Debaryomycetaceae</taxon>
        <taxon>Debaryomyces</taxon>
    </lineage>
</organism>
<feature type="region of interest" description="Disordered" evidence="2">
    <location>
        <begin position="360"/>
        <end position="463"/>
    </location>
</feature>
<gene>
    <name evidence="5" type="ordered locus">DEHA2E04136g</name>
</gene>
<evidence type="ECO:0000256" key="1">
    <source>
        <dbReference type="PROSITE-ProRule" id="PRU00288"/>
    </source>
</evidence>
<feature type="domain" description="Arf-GAP" evidence="4">
    <location>
        <begin position="11"/>
        <end position="137"/>
    </location>
</feature>
<protein>
    <submittedName>
        <fullName evidence="5">DEHA2E04136p</fullName>
    </submittedName>
</protein>
<dbReference type="VEuPathDB" id="FungiDB:DEHA2E04136g"/>
<evidence type="ECO:0000313" key="6">
    <source>
        <dbReference type="Proteomes" id="UP000000599"/>
    </source>
</evidence>
<evidence type="ECO:0000259" key="4">
    <source>
        <dbReference type="PROSITE" id="PS50115"/>
    </source>
</evidence>
<feature type="domain" description="UBA" evidence="3">
    <location>
        <begin position="182"/>
        <end position="223"/>
    </location>
</feature>
<accession>B5RTU7</accession>
<reference evidence="5 6" key="1">
    <citation type="journal article" date="2004" name="Nature">
        <title>Genome evolution in yeasts.</title>
        <authorList>
            <consortium name="Genolevures"/>
            <person name="Dujon B."/>
            <person name="Sherman D."/>
            <person name="Fischer G."/>
            <person name="Durrens P."/>
            <person name="Casaregola S."/>
            <person name="Lafontaine I."/>
            <person name="de Montigny J."/>
            <person name="Marck C."/>
            <person name="Neuveglise C."/>
            <person name="Talla E."/>
            <person name="Goffard N."/>
            <person name="Frangeul L."/>
            <person name="Aigle M."/>
            <person name="Anthouard V."/>
            <person name="Babour A."/>
            <person name="Barbe V."/>
            <person name="Barnay S."/>
            <person name="Blanchin S."/>
            <person name="Beckerich J.M."/>
            <person name="Beyne E."/>
            <person name="Bleykasten C."/>
            <person name="Boisrame A."/>
            <person name="Boyer J."/>
            <person name="Cattolico L."/>
            <person name="Confanioleri F."/>
            <person name="de Daruvar A."/>
            <person name="Despons L."/>
            <person name="Fabre E."/>
            <person name="Fairhead C."/>
            <person name="Ferry-Dumazet H."/>
            <person name="Groppi A."/>
            <person name="Hantraye F."/>
            <person name="Hennequin C."/>
            <person name="Jauniaux N."/>
            <person name="Joyet P."/>
            <person name="Kachouri R."/>
            <person name="Kerrest A."/>
            <person name="Koszul R."/>
            <person name="Lemaire M."/>
            <person name="Lesur I."/>
            <person name="Ma L."/>
            <person name="Muller H."/>
            <person name="Nicaud J.M."/>
            <person name="Nikolski M."/>
            <person name="Oztas S."/>
            <person name="Ozier-Kalogeropoulos O."/>
            <person name="Pellenz S."/>
            <person name="Potier S."/>
            <person name="Richard G.F."/>
            <person name="Straub M.L."/>
            <person name="Suleau A."/>
            <person name="Swennene D."/>
            <person name="Tekaia F."/>
            <person name="Wesolowski-Louvel M."/>
            <person name="Westhof E."/>
            <person name="Wirth B."/>
            <person name="Zeniou-Meyer M."/>
            <person name="Zivanovic I."/>
            <person name="Bolotin-Fukuhara M."/>
            <person name="Thierry A."/>
            <person name="Bouchier C."/>
            <person name="Caudron B."/>
            <person name="Scarpelli C."/>
            <person name="Gaillardin C."/>
            <person name="Weissenbach J."/>
            <person name="Wincker P."/>
            <person name="Souciet J.L."/>
        </authorList>
    </citation>
    <scope>NUCLEOTIDE SEQUENCE [LARGE SCALE GENOMIC DNA]</scope>
    <source>
        <strain evidence="6">ATCC 36239 / CBS 767 / BCRC 21394 / JCM 1990 / NBRC 0083 / IGC 2968</strain>
    </source>
</reference>
<dbReference type="Gene3D" id="1.10.220.150">
    <property type="entry name" value="Arf GTPase activating protein"/>
    <property type="match status" value="1"/>
</dbReference>
<dbReference type="eggNOG" id="KOG0703">
    <property type="taxonomic scope" value="Eukaryota"/>
</dbReference>
<dbReference type="PROSITE" id="PS50030">
    <property type="entry name" value="UBA"/>
    <property type="match status" value="1"/>
</dbReference>
<dbReference type="CDD" id="cd08204">
    <property type="entry name" value="ArfGap"/>
    <property type="match status" value="1"/>
</dbReference>
<feature type="region of interest" description="Disordered" evidence="2">
    <location>
        <begin position="230"/>
        <end position="293"/>
    </location>
</feature>
<feature type="compositionally biased region" description="Polar residues" evidence="2">
    <location>
        <begin position="360"/>
        <end position="372"/>
    </location>
</feature>
<dbReference type="GO" id="GO:0008270">
    <property type="term" value="F:zinc ion binding"/>
    <property type="evidence" value="ECO:0007669"/>
    <property type="project" value="UniProtKB-KW"/>
</dbReference>
<dbReference type="GO" id="GO:0005096">
    <property type="term" value="F:GTPase activator activity"/>
    <property type="evidence" value="ECO:0007669"/>
    <property type="project" value="InterPro"/>
</dbReference>
<dbReference type="GO" id="GO:0005737">
    <property type="term" value="C:cytoplasm"/>
    <property type="evidence" value="ECO:0007669"/>
    <property type="project" value="TreeGrafter"/>
</dbReference>
<feature type="compositionally biased region" description="Polar residues" evidence="2">
    <location>
        <begin position="429"/>
        <end position="439"/>
    </location>
</feature>
<dbReference type="Proteomes" id="UP000000599">
    <property type="component" value="Chromosome E"/>
</dbReference>
<name>B5RTU7_DEBHA</name>
<feature type="compositionally biased region" description="Polar residues" evidence="2">
    <location>
        <begin position="242"/>
        <end position="266"/>
    </location>
</feature>
<dbReference type="GeneID" id="8998657"/>
<dbReference type="InterPro" id="IPR038508">
    <property type="entry name" value="ArfGAP_dom_sf"/>
</dbReference>
<feature type="compositionally biased region" description="Low complexity" evidence="2">
    <location>
        <begin position="440"/>
        <end position="463"/>
    </location>
</feature>
<sequence>MSKRFQKNIEKQLIDIVNSRGNENKCGECGSAYPTWASWNLGVLLCGRCASLHRKVLPKDVSKVKSLTLDQWTSEQVDCLKRIGNKKAKKKWNPKRFPFPHDDDDDGPIEEFLKDKYIMGRFRDDNFAAVEYDDKNSRYSGDGVSTPVSGNRSRSRSNSMRPKASDPIPPLSHRKLTTFESTQYSKQENTILRYGYSNRDSILEALLLSNGSIEFALDILDNDAKVNPAQEELPPALPTRPARSTSLSENNPMNSVLGQQQSQTQPSNDWWSNSNASSNTNTGATMPSVPTSATGASVTQAQIYQYTDPVTGQISYIDSNGQQYLDPTNQQHQQMLYQQQNPQLVAQQTNKQAILSLYSQPNQNNSNSAVPNSQQPQQTGFGSQQQPQQQTGFGFQQQPQQPQQTGFGFQQQPQQTGFSGFQPQQTGFAQQPTGFSNFAPQQQQQQPHQQQQYQQQYQQGYWN</sequence>
<dbReference type="RefSeq" id="XP_002770413.1">
    <property type="nucleotide sequence ID" value="XM_002770367.1"/>
</dbReference>
<dbReference type="InterPro" id="IPR009060">
    <property type="entry name" value="UBA-like_sf"/>
</dbReference>
<keyword evidence="1" id="KW-0863">Zinc-finger</keyword>
<keyword evidence="1" id="KW-0862">Zinc</keyword>
<dbReference type="InterPro" id="IPR037278">
    <property type="entry name" value="ARFGAP/RecO"/>
</dbReference>
<feature type="compositionally biased region" description="Polar residues" evidence="2">
    <location>
        <begin position="283"/>
        <end position="293"/>
    </location>
</feature>
<dbReference type="KEGG" id="dha:DEHA2E04136g"/>
<feature type="compositionally biased region" description="Low complexity" evidence="2">
    <location>
        <begin position="373"/>
        <end position="428"/>
    </location>
</feature>
<proteinExistence type="predicted"/>
<dbReference type="FunCoup" id="B5RTU7">
    <property type="interactions" value="101"/>
</dbReference>
<dbReference type="OMA" id="ASWNMGI"/>